<gene>
    <name evidence="6" type="ORF">ACJMK2_041014</name>
</gene>
<dbReference type="Pfam" id="PF00531">
    <property type="entry name" value="Death"/>
    <property type="match status" value="1"/>
</dbReference>
<reference evidence="6 7" key="1">
    <citation type="submission" date="2024-11" db="EMBL/GenBank/DDBJ databases">
        <title>Chromosome-level genome assembly of the freshwater bivalve Anodonta woodiana.</title>
        <authorList>
            <person name="Chen X."/>
        </authorList>
    </citation>
    <scope>NUCLEOTIDE SEQUENCE [LARGE SCALE GENOMIC DNA]</scope>
    <source>
        <strain evidence="6">MN2024</strain>
        <tissue evidence="6">Gills</tissue>
    </source>
</reference>
<evidence type="ECO:0000256" key="3">
    <source>
        <dbReference type="PROSITE-ProRule" id="PRU00023"/>
    </source>
</evidence>
<feature type="repeat" description="ANK" evidence="3">
    <location>
        <begin position="36"/>
        <end position="68"/>
    </location>
</feature>
<feature type="compositionally biased region" description="Acidic residues" evidence="4">
    <location>
        <begin position="1202"/>
        <end position="1217"/>
    </location>
</feature>
<dbReference type="EMBL" id="JBJQND010000008">
    <property type="protein sequence ID" value="KAL3868182.1"/>
    <property type="molecule type" value="Genomic_DNA"/>
</dbReference>
<dbReference type="SUPFAM" id="SSF47986">
    <property type="entry name" value="DEATH domain"/>
    <property type="match status" value="1"/>
</dbReference>
<evidence type="ECO:0000256" key="2">
    <source>
        <dbReference type="ARBA" id="ARBA00023043"/>
    </source>
</evidence>
<comment type="caution">
    <text evidence="6">The sequence shown here is derived from an EMBL/GenBank/DDBJ whole genome shotgun (WGS) entry which is preliminary data.</text>
</comment>
<feature type="compositionally biased region" description="Basic and acidic residues" evidence="4">
    <location>
        <begin position="956"/>
        <end position="973"/>
    </location>
</feature>
<dbReference type="InterPro" id="IPR000488">
    <property type="entry name" value="Death_dom"/>
</dbReference>
<evidence type="ECO:0000259" key="5">
    <source>
        <dbReference type="PROSITE" id="PS50017"/>
    </source>
</evidence>
<dbReference type="Proteomes" id="UP001634394">
    <property type="component" value="Unassembled WGS sequence"/>
</dbReference>
<feature type="repeat" description="ANK" evidence="3">
    <location>
        <begin position="105"/>
        <end position="137"/>
    </location>
</feature>
<dbReference type="AlphaFoldDB" id="A0ABD3W2S0"/>
<dbReference type="InterPro" id="IPR011029">
    <property type="entry name" value="DEATH-like_dom_sf"/>
</dbReference>
<dbReference type="Pfam" id="PF12796">
    <property type="entry name" value="Ank_2"/>
    <property type="match status" value="1"/>
</dbReference>
<evidence type="ECO:0000313" key="6">
    <source>
        <dbReference type="EMBL" id="KAL3868182.1"/>
    </source>
</evidence>
<dbReference type="PANTHER" id="PTHR24171">
    <property type="entry name" value="ANKYRIN REPEAT DOMAIN-CONTAINING PROTEIN 39-RELATED"/>
    <property type="match status" value="1"/>
</dbReference>
<feature type="repeat" description="ANK" evidence="3">
    <location>
        <begin position="72"/>
        <end position="104"/>
    </location>
</feature>
<accession>A0ABD3W2S0</accession>
<protein>
    <recommendedName>
        <fullName evidence="5">Death domain-containing protein</fullName>
    </recommendedName>
</protein>
<dbReference type="Gene3D" id="1.10.533.10">
    <property type="entry name" value="Death Domain, Fas"/>
    <property type="match status" value="1"/>
</dbReference>
<feature type="compositionally biased region" description="Basic and acidic residues" evidence="4">
    <location>
        <begin position="1017"/>
        <end position="1029"/>
    </location>
</feature>
<dbReference type="PROSITE" id="PS50088">
    <property type="entry name" value="ANK_REPEAT"/>
    <property type="match status" value="3"/>
</dbReference>
<keyword evidence="7" id="KW-1185">Reference proteome</keyword>
<dbReference type="InterPro" id="IPR036770">
    <property type="entry name" value="Ankyrin_rpt-contain_sf"/>
</dbReference>
<dbReference type="SMART" id="SM00248">
    <property type="entry name" value="ANK"/>
    <property type="match status" value="4"/>
</dbReference>
<evidence type="ECO:0000256" key="1">
    <source>
        <dbReference type="ARBA" id="ARBA00022737"/>
    </source>
</evidence>
<dbReference type="PROSITE" id="PS50017">
    <property type="entry name" value="DEATH_DOMAIN"/>
    <property type="match status" value="1"/>
</dbReference>
<sequence length="1223" mass="140762">MQDLVEKLFLAVSKAKTANIQFYLKQGAPIDVRDENGMTPLIRAAKLRNYVVQKLLLRNGADSRKKDWAPKCGCTALHYSASTGDVECIKLLLAYQAQVGATDKVGCTPLHYAVDRGHAEAVDLLLFCGANAFIKDSAGHSPFSACQNQNLKKVLLESKLILNGIQNNDIFLQHVELLSSQTYHLTHLDLTIHTNKNMGSDSLSFLCRKVRPEYSDKLLHPANSRELLISDTFEFRLSGTRVDGTVELEVPLYALPEPYEEIVMKTNEKPYVDEKNEVLDKVERVGNERKWRCRVKLDLTSVRMFVLLARPKVEKFEVSSEKRTVRSKVDDFIRLEIEKDTFTNAGTLSLEVIPSPMYKPEEYIKLESISYFYELHGPGNPQKEVSVTLPVPRDFDGECVLYVLCTKYNLEEFYYERCTKQQSDEGGEEEEEVKKNHLKDKWEIIEEKAKEHNGKVSFKMNHFSICVPIEMRSGTPISEVRSIADDLCSKASEKEMYIVFFVMVKPLDKNKFSVIIECTVPKRVRTRMDLWRSKDYREQKPRESVDRKTVPGRKYQIVIQAETPVQYSFGGKTLPLHFHPLRKNVQKFEVQLQEPIVSPRGLVFIEQEEEAEIRDTDTFEPLEISLTGYPLEASTQDDNLGDTNFKGFTNDKLMRKLSEELGDEWIKVCILLGLSYQTIDSVLQDKGIKNFTTKKFKLLLLWRDMSRYRHDLGVHDLLYALKRSGRDDLVQYLRKELLNWYEECKDETDAFYGWLKITINGPDIEKNEDSIKPLSDRFFLALIERGKDKLRNLGPLLNLSTPEMNLIFSDALLGNMENKLLKMFATARGKHETEKAYLLHLLNSLLEETMTEDLEWVEKSTRRWSEKRSTNESELNSDSTMEDEIFLTEVLDVLEDFDAERTKKMSEKSRSHKQILPPKIPRNRTSKTFRDSYFKQTVAEEDAKSHDIGQVSAKETSFDVDREHDKGNYREDSSDNLDQDNANKVEREKKKARPLEDGMTSDHVPKSSTKDSQTSLRDSRMDESRKVETDGSIFGEGNYRTAEDDVDSRSDDKQLNYTQDKMGSSENANVASGVIVGESGDEYVYMEKKGETDKKKEKSGREKEDSEKFNTSKSEDLLPISPDHRYEMREDIIDTNTVHYNEDNNKVNEASDDVEKTDMRHDKEEVRENKQSQVKDSVSGLGSRDVHGDNLLQSQEQKQVADDSDSFDSEVDYDFFDDNPKNS</sequence>
<feature type="compositionally biased region" description="Basic and acidic residues" evidence="4">
    <location>
        <begin position="861"/>
        <end position="871"/>
    </location>
</feature>
<dbReference type="Gene3D" id="1.25.40.20">
    <property type="entry name" value="Ankyrin repeat-containing domain"/>
    <property type="match status" value="1"/>
</dbReference>
<keyword evidence="1" id="KW-0677">Repeat</keyword>
<feature type="region of interest" description="Disordered" evidence="4">
    <location>
        <begin position="861"/>
        <end position="880"/>
    </location>
</feature>
<organism evidence="6 7">
    <name type="scientific">Sinanodonta woodiana</name>
    <name type="common">Chinese pond mussel</name>
    <name type="synonym">Anodonta woodiana</name>
    <dbReference type="NCBI Taxonomy" id="1069815"/>
    <lineage>
        <taxon>Eukaryota</taxon>
        <taxon>Metazoa</taxon>
        <taxon>Spiralia</taxon>
        <taxon>Lophotrochozoa</taxon>
        <taxon>Mollusca</taxon>
        <taxon>Bivalvia</taxon>
        <taxon>Autobranchia</taxon>
        <taxon>Heteroconchia</taxon>
        <taxon>Palaeoheterodonta</taxon>
        <taxon>Unionida</taxon>
        <taxon>Unionoidea</taxon>
        <taxon>Unionidae</taxon>
        <taxon>Unioninae</taxon>
        <taxon>Sinanodonta</taxon>
    </lineage>
</organism>
<evidence type="ECO:0000313" key="7">
    <source>
        <dbReference type="Proteomes" id="UP001634394"/>
    </source>
</evidence>
<dbReference type="PROSITE" id="PS50297">
    <property type="entry name" value="ANK_REP_REGION"/>
    <property type="match status" value="3"/>
</dbReference>
<feature type="compositionally biased region" description="Basic and acidic residues" evidence="4">
    <location>
        <begin position="1085"/>
        <end position="1132"/>
    </location>
</feature>
<keyword evidence="2 3" id="KW-0040">ANK repeat</keyword>
<proteinExistence type="predicted"/>
<evidence type="ECO:0000256" key="4">
    <source>
        <dbReference type="SAM" id="MobiDB-lite"/>
    </source>
</evidence>
<name>A0ABD3W2S0_SINWO</name>
<feature type="compositionally biased region" description="Basic and acidic residues" evidence="4">
    <location>
        <begin position="1153"/>
        <end position="1170"/>
    </location>
</feature>
<dbReference type="InterPro" id="IPR002110">
    <property type="entry name" value="Ankyrin_rpt"/>
</dbReference>
<dbReference type="SUPFAM" id="SSF48403">
    <property type="entry name" value="Ankyrin repeat"/>
    <property type="match status" value="1"/>
</dbReference>
<feature type="compositionally biased region" description="Basic and acidic residues" evidence="4">
    <location>
        <begin position="1041"/>
        <end position="1054"/>
    </location>
</feature>
<feature type="compositionally biased region" description="Basic and acidic residues" evidence="4">
    <location>
        <begin position="981"/>
        <end position="996"/>
    </location>
</feature>
<feature type="compositionally biased region" description="Polar residues" evidence="4">
    <location>
        <begin position="1055"/>
        <end position="1070"/>
    </location>
</feature>
<feature type="domain" description="Death" evidence="5">
    <location>
        <begin position="650"/>
        <end position="737"/>
    </location>
</feature>
<feature type="region of interest" description="Disordered" evidence="4">
    <location>
        <begin position="902"/>
        <end position="1223"/>
    </location>
</feature>